<dbReference type="Pfam" id="PF01039">
    <property type="entry name" value="Carboxyl_trans"/>
    <property type="match status" value="1"/>
</dbReference>
<dbReference type="GO" id="GO:0004658">
    <property type="term" value="F:propionyl-CoA carboxylase activity"/>
    <property type="evidence" value="ECO:0007669"/>
    <property type="project" value="TreeGrafter"/>
</dbReference>
<dbReference type="RefSeq" id="WP_148133653.1">
    <property type="nucleotide sequence ID" value="NZ_CP017634.1"/>
</dbReference>
<dbReference type="InterPro" id="IPR011763">
    <property type="entry name" value="COA_CT_C"/>
</dbReference>
<dbReference type="PROSITE" id="PS50989">
    <property type="entry name" value="COA_CT_CTER"/>
    <property type="match status" value="1"/>
</dbReference>
<gene>
    <name evidence="3" type="ORF">DCMF_06385</name>
</gene>
<reference evidence="3 4" key="1">
    <citation type="submission" date="2016-10" db="EMBL/GenBank/DDBJ databases">
        <title>Complete Genome Sequence of Peptococcaceae strain DCMF.</title>
        <authorList>
            <person name="Edwards R.J."/>
            <person name="Holland S.I."/>
            <person name="Deshpande N.P."/>
            <person name="Wong Y.K."/>
            <person name="Ertan H."/>
            <person name="Manefield M."/>
            <person name="Russell T.L."/>
            <person name="Lee M.J."/>
        </authorList>
    </citation>
    <scope>NUCLEOTIDE SEQUENCE [LARGE SCALE GENOMIC DNA]</scope>
    <source>
        <strain evidence="3 4">DCMF</strain>
    </source>
</reference>
<organism evidence="3 4">
    <name type="scientific">Formimonas warabiya</name>
    <dbReference type="NCBI Taxonomy" id="1761012"/>
    <lineage>
        <taxon>Bacteria</taxon>
        <taxon>Bacillati</taxon>
        <taxon>Bacillota</taxon>
        <taxon>Clostridia</taxon>
        <taxon>Eubacteriales</taxon>
        <taxon>Peptococcaceae</taxon>
        <taxon>Candidatus Formimonas</taxon>
    </lineage>
</organism>
<dbReference type="GO" id="GO:0016740">
    <property type="term" value="F:transferase activity"/>
    <property type="evidence" value="ECO:0007669"/>
    <property type="project" value="UniProtKB-KW"/>
</dbReference>
<name>A0A3G1KPU7_FORW1</name>
<accession>A0A3G1KPU7</accession>
<feature type="domain" description="CoA carboxyltransferase C-terminal" evidence="2">
    <location>
        <begin position="264"/>
        <end position="509"/>
    </location>
</feature>
<protein>
    <submittedName>
        <fullName evidence="3">Methylmalonyl-CoA carboxyltransferase</fullName>
    </submittedName>
</protein>
<dbReference type="SUPFAM" id="SSF52096">
    <property type="entry name" value="ClpP/crotonase"/>
    <property type="match status" value="2"/>
</dbReference>
<evidence type="ECO:0000259" key="2">
    <source>
        <dbReference type="PROSITE" id="PS50989"/>
    </source>
</evidence>
<dbReference type="Gene3D" id="3.90.226.10">
    <property type="entry name" value="2-enoyl-CoA Hydratase, Chain A, domain 1"/>
    <property type="match status" value="2"/>
</dbReference>
<dbReference type="InterPro" id="IPR011762">
    <property type="entry name" value="COA_CT_N"/>
</dbReference>
<dbReference type="Proteomes" id="UP000323521">
    <property type="component" value="Chromosome"/>
</dbReference>
<dbReference type="AlphaFoldDB" id="A0A3G1KPU7"/>
<keyword evidence="4" id="KW-1185">Reference proteome</keyword>
<dbReference type="OrthoDB" id="9803706at2"/>
<sequence length="511" mass="56629">MSHKEILEDFEKRKQKALGMGGPEKLAKRSEQGIMNARERIDYLLDQGTFLESGLFATSIRPELREKSPCDGKIAGYGKVNGREVAFVVNDFTVLGASSSTTNLKKMKHMKKVAAERGIPLILLGESTGSRMPDRMGSQGRATMAQDPYEYRRLRESPWVSALLGPCYGSSTWYTALSDFAVMRKGATMAVASSRVTSIAINQPVDPEELGGWRLHTETTGLVDIAVDTDEEAIDVIKKYLGYLPGHANEAPPEYPVPEGSGEDAEKILDILPESRNAVYDVRNIIKCIVDKNSLFELKPRFGKSIVTAFARLDGKSIGIIANNPQFLAGSIDTDAMRKATSFLVQCDSYNIPLVFMVDQPGFLIGIAGERQGAPGKIMNWCNAISLVTVPKMVVIMRKDYGQAYLNMGGGQNSHEVILWPSAELSFMDPSVGVNILHGIREEDDPERFKQLRDEIARGTSAYELAAYYEGHNIIDPRETRPVLIRTLEIYRKGKNKGVGEHLLRNWPTSY</sequence>
<dbReference type="InterPro" id="IPR034733">
    <property type="entry name" value="AcCoA_carboxyl_beta"/>
</dbReference>
<feature type="domain" description="CoA carboxyltransferase N-terminal" evidence="1">
    <location>
        <begin position="3"/>
        <end position="256"/>
    </location>
</feature>
<dbReference type="PROSITE" id="PS50980">
    <property type="entry name" value="COA_CT_NTER"/>
    <property type="match status" value="1"/>
</dbReference>
<proteinExistence type="predicted"/>
<dbReference type="PANTHER" id="PTHR43842:SF2">
    <property type="entry name" value="PROPIONYL-COA CARBOXYLASE BETA CHAIN, MITOCHONDRIAL"/>
    <property type="match status" value="1"/>
</dbReference>
<dbReference type="PANTHER" id="PTHR43842">
    <property type="entry name" value="PROPIONYL-COA CARBOXYLASE BETA CHAIN"/>
    <property type="match status" value="1"/>
</dbReference>
<evidence type="ECO:0000259" key="1">
    <source>
        <dbReference type="PROSITE" id="PS50980"/>
    </source>
</evidence>
<dbReference type="KEGG" id="fwa:DCMF_06385"/>
<evidence type="ECO:0000313" key="4">
    <source>
        <dbReference type="Proteomes" id="UP000323521"/>
    </source>
</evidence>
<evidence type="ECO:0000313" key="3">
    <source>
        <dbReference type="EMBL" id="ATW24457.1"/>
    </source>
</evidence>
<dbReference type="EMBL" id="CP017634">
    <property type="protein sequence ID" value="ATW24457.1"/>
    <property type="molecule type" value="Genomic_DNA"/>
</dbReference>
<keyword evidence="3" id="KW-0808">Transferase</keyword>
<dbReference type="InterPro" id="IPR029045">
    <property type="entry name" value="ClpP/crotonase-like_dom_sf"/>
</dbReference>
<dbReference type="InterPro" id="IPR051047">
    <property type="entry name" value="AccD/PCCB"/>
</dbReference>